<organism evidence="2 3">
    <name type="scientific">Tetranychus urticae</name>
    <name type="common">Two-spotted spider mite</name>
    <dbReference type="NCBI Taxonomy" id="32264"/>
    <lineage>
        <taxon>Eukaryota</taxon>
        <taxon>Metazoa</taxon>
        <taxon>Ecdysozoa</taxon>
        <taxon>Arthropoda</taxon>
        <taxon>Chelicerata</taxon>
        <taxon>Arachnida</taxon>
        <taxon>Acari</taxon>
        <taxon>Acariformes</taxon>
        <taxon>Trombidiformes</taxon>
        <taxon>Prostigmata</taxon>
        <taxon>Eleutherengona</taxon>
        <taxon>Raphignathae</taxon>
        <taxon>Tetranychoidea</taxon>
        <taxon>Tetranychidae</taxon>
        <taxon>Tetranychus</taxon>
    </lineage>
</organism>
<name>T1L0T4_TETUR</name>
<dbReference type="EnsemblMetazoa" id="tetur30g01860.1">
    <property type="protein sequence ID" value="tetur30g01860.1"/>
    <property type="gene ID" value="tetur30g01860"/>
</dbReference>
<feature type="compositionally biased region" description="Polar residues" evidence="1">
    <location>
        <begin position="42"/>
        <end position="56"/>
    </location>
</feature>
<keyword evidence="3" id="KW-1185">Reference proteome</keyword>
<reference evidence="2" key="2">
    <citation type="submission" date="2015-06" db="UniProtKB">
        <authorList>
            <consortium name="EnsemblMetazoa"/>
        </authorList>
    </citation>
    <scope>IDENTIFICATION</scope>
</reference>
<feature type="region of interest" description="Disordered" evidence="1">
    <location>
        <begin position="1"/>
        <end position="62"/>
    </location>
</feature>
<dbReference type="Proteomes" id="UP000015104">
    <property type="component" value="Unassembled WGS sequence"/>
</dbReference>
<evidence type="ECO:0000313" key="3">
    <source>
        <dbReference type="Proteomes" id="UP000015104"/>
    </source>
</evidence>
<reference evidence="3" key="1">
    <citation type="submission" date="2011-08" db="EMBL/GenBank/DDBJ databases">
        <authorList>
            <person name="Rombauts S."/>
        </authorList>
    </citation>
    <scope>NUCLEOTIDE SEQUENCE</scope>
    <source>
        <strain evidence="3">London</strain>
    </source>
</reference>
<accession>T1L0T4</accession>
<proteinExistence type="predicted"/>
<feature type="compositionally biased region" description="Polar residues" evidence="1">
    <location>
        <begin position="1"/>
        <end position="12"/>
    </location>
</feature>
<evidence type="ECO:0000256" key="1">
    <source>
        <dbReference type="SAM" id="MobiDB-lite"/>
    </source>
</evidence>
<dbReference type="HOGENOM" id="CLU_199288_0_0_1"/>
<dbReference type="EMBL" id="CAEY01000869">
    <property type="status" value="NOT_ANNOTATED_CDS"/>
    <property type="molecule type" value="Genomic_DNA"/>
</dbReference>
<dbReference type="AlphaFoldDB" id="T1L0T4"/>
<protein>
    <submittedName>
        <fullName evidence="2">Uncharacterized protein</fullName>
    </submittedName>
</protein>
<sequence length="62" mass="6697">MDPPSKTSQGNPIRNPIGPGHNWPHTGYQGTGTKTDLDNHGKQMNPNNPAYSSSRAGTAYIY</sequence>
<evidence type="ECO:0000313" key="2">
    <source>
        <dbReference type="EnsemblMetazoa" id="tetur30g01860.1"/>
    </source>
</evidence>